<dbReference type="EMBL" id="JAIWYP010000002">
    <property type="protein sequence ID" value="KAH3874208.1"/>
    <property type="molecule type" value="Genomic_DNA"/>
</dbReference>
<keyword evidence="4" id="KW-0186">Copper</keyword>
<dbReference type="SUPFAM" id="SSF49503">
    <property type="entry name" value="Cupredoxins"/>
    <property type="match status" value="1"/>
</dbReference>
<evidence type="ECO:0000313" key="8">
    <source>
        <dbReference type="Proteomes" id="UP000828390"/>
    </source>
</evidence>
<protein>
    <recommendedName>
        <fullName evidence="6">Plastocyanin-like domain-containing protein</fullName>
    </recommendedName>
</protein>
<keyword evidence="3" id="KW-0560">Oxidoreductase</keyword>
<evidence type="ECO:0000259" key="6">
    <source>
        <dbReference type="Pfam" id="PF07732"/>
    </source>
</evidence>
<evidence type="ECO:0000256" key="2">
    <source>
        <dbReference type="ARBA" id="ARBA00022723"/>
    </source>
</evidence>
<keyword evidence="8" id="KW-1185">Reference proteome</keyword>
<dbReference type="InterPro" id="IPR011707">
    <property type="entry name" value="Cu-oxidase-like_N"/>
</dbReference>
<dbReference type="PANTHER" id="PTHR11709:SF394">
    <property type="entry name" value="FI03373P-RELATED"/>
    <property type="match status" value="1"/>
</dbReference>
<evidence type="ECO:0000256" key="1">
    <source>
        <dbReference type="ARBA" id="ARBA00010609"/>
    </source>
</evidence>
<reference evidence="7" key="1">
    <citation type="journal article" date="2019" name="bioRxiv">
        <title>The Genome of the Zebra Mussel, Dreissena polymorpha: A Resource for Invasive Species Research.</title>
        <authorList>
            <person name="McCartney M.A."/>
            <person name="Auch B."/>
            <person name="Kono T."/>
            <person name="Mallez S."/>
            <person name="Zhang Y."/>
            <person name="Obille A."/>
            <person name="Becker A."/>
            <person name="Abrahante J.E."/>
            <person name="Garbe J."/>
            <person name="Badalamenti J.P."/>
            <person name="Herman A."/>
            <person name="Mangelson H."/>
            <person name="Liachko I."/>
            <person name="Sullivan S."/>
            <person name="Sone E.D."/>
            <person name="Koren S."/>
            <person name="Silverstein K.A.T."/>
            <person name="Beckman K.B."/>
            <person name="Gohl D.M."/>
        </authorList>
    </citation>
    <scope>NUCLEOTIDE SEQUENCE</scope>
    <source>
        <strain evidence="7">Duluth1</strain>
        <tissue evidence="7">Whole animal</tissue>
    </source>
</reference>
<dbReference type="InterPro" id="IPR008972">
    <property type="entry name" value="Cupredoxin"/>
</dbReference>
<dbReference type="GO" id="GO:0016491">
    <property type="term" value="F:oxidoreductase activity"/>
    <property type="evidence" value="ECO:0007669"/>
    <property type="project" value="UniProtKB-KW"/>
</dbReference>
<dbReference type="AlphaFoldDB" id="A0A9D4MCR9"/>
<dbReference type="Gene3D" id="2.60.40.420">
    <property type="entry name" value="Cupredoxins - blue copper proteins"/>
    <property type="match status" value="1"/>
</dbReference>
<reference evidence="7" key="2">
    <citation type="submission" date="2020-11" db="EMBL/GenBank/DDBJ databases">
        <authorList>
            <person name="McCartney M.A."/>
            <person name="Auch B."/>
            <person name="Kono T."/>
            <person name="Mallez S."/>
            <person name="Becker A."/>
            <person name="Gohl D.M."/>
            <person name="Silverstein K.A.T."/>
            <person name="Koren S."/>
            <person name="Bechman K.B."/>
            <person name="Herman A."/>
            <person name="Abrahante J.E."/>
            <person name="Garbe J."/>
        </authorList>
    </citation>
    <scope>NUCLEOTIDE SEQUENCE</scope>
    <source>
        <strain evidence="7">Duluth1</strain>
        <tissue evidence="7">Whole animal</tissue>
    </source>
</reference>
<proteinExistence type="inferred from homology"/>
<name>A0A9D4MCR9_DREPO</name>
<comment type="caution">
    <text evidence="7">The sequence shown here is derived from an EMBL/GenBank/DDBJ whole genome shotgun (WGS) entry which is preliminary data.</text>
</comment>
<comment type="similarity">
    <text evidence="1">Belongs to the multicopper oxidase family.</text>
</comment>
<dbReference type="Proteomes" id="UP000828390">
    <property type="component" value="Unassembled WGS sequence"/>
</dbReference>
<dbReference type="PANTHER" id="PTHR11709">
    <property type="entry name" value="MULTI-COPPER OXIDASE"/>
    <property type="match status" value="1"/>
</dbReference>
<feature type="region of interest" description="Disordered" evidence="5">
    <location>
        <begin position="1"/>
        <end position="26"/>
    </location>
</feature>
<sequence>MIHEKKKALINPQNGRSTTSTDTSTYLTREKEERVITADGNRLILVIAINGQFPSTRIEAYVGQTINMTIVYKLHTDSIKVHLHGIHQKGIPLMGGVAFITQCHVVPGKTFNQAFETFPPGAKKDHAQIGDQRSMGLYGAFIVYPGKTPEVIELNQIFILLQDWNHLMDPETAYNKTLT</sequence>
<evidence type="ECO:0000256" key="5">
    <source>
        <dbReference type="SAM" id="MobiDB-lite"/>
    </source>
</evidence>
<organism evidence="7 8">
    <name type="scientific">Dreissena polymorpha</name>
    <name type="common">Zebra mussel</name>
    <name type="synonym">Mytilus polymorpha</name>
    <dbReference type="NCBI Taxonomy" id="45954"/>
    <lineage>
        <taxon>Eukaryota</taxon>
        <taxon>Metazoa</taxon>
        <taxon>Spiralia</taxon>
        <taxon>Lophotrochozoa</taxon>
        <taxon>Mollusca</taxon>
        <taxon>Bivalvia</taxon>
        <taxon>Autobranchia</taxon>
        <taxon>Heteroconchia</taxon>
        <taxon>Euheterodonta</taxon>
        <taxon>Imparidentia</taxon>
        <taxon>Neoheterodontei</taxon>
        <taxon>Myida</taxon>
        <taxon>Dreissenoidea</taxon>
        <taxon>Dreissenidae</taxon>
        <taxon>Dreissena</taxon>
    </lineage>
</organism>
<dbReference type="GO" id="GO:0005507">
    <property type="term" value="F:copper ion binding"/>
    <property type="evidence" value="ECO:0007669"/>
    <property type="project" value="InterPro"/>
</dbReference>
<dbReference type="InterPro" id="IPR045087">
    <property type="entry name" value="Cu-oxidase_fam"/>
</dbReference>
<feature type="domain" description="Plastocyanin-like" evidence="6">
    <location>
        <begin position="39"/>
        <end position="146"/>
    </location>
</feature>
<evidence type="ECO:0000256" key="4">
    <source>
        <dbReference type="ARBA" id="ARBA00023008"/>
    </source>
</evidence>
<gene>
    <name evidence="7" type="ORF">DPMN_037450</name>
</gene>
<accession>A0A9D4MCR9</accession>
<keyword evidence="2" id="KW-0479">Metal-binding</keyword>
<evidence type="ECO:0000256" key="3">
    <source>
        <dbReference type="ARBA" id="ARBA00023002"/>
    </source>
</evidence>
<dbReference type="Pfam" id="PF07732">
    <property type="entry name" value="Cu-oxidase_3"/>
    <property type="match status" value="1"/>
</dbReference>
<evidence type="ECO:0000313" key="7">
    <source>
        <dbReference type="EMBL" id="KAH3874208.1"/>
    </source>
</evidence>